<feature type="signal peptide" evidence="1">
    <location>
        <begin position="1"/>
        <end position="18"/>
    </location>
</feature>
<evidence type="ECO:0000313" key="3">
    <source>
        <dbReference type="Proteomes" id="UP000295554"/>
    </source>
</evidence>
<protein>
    <recommendedName>
        <fullName evidence="4">Rap1a immunity protein domain-containing protein</fullName>
    </recommendedName>
</protein>
<dbReference type="Proteomes" id="UP000295554">
    <property type="component" value="Unassembled WGS sequence"/>
</dbReference>
<comment type="caution">
    <text evidence="2">The sequence shown here is derived from an EMBL/GenBank/DDBJ whole genome shotgun (WGS) entry which is preliminary data.</text>
</comment>
<proteinExistence type="predicted"/>
<keyword evidence="3" id="KW-1185">Reference proteome</keyword>
<sequence length="125" mass="14129">MKQLIALVLLVLASGAQGALTVDDYQKMQKKHGKDNQALQLQVRMYLDGLLDGLFMASRDVPEDKRSWCIPDDQPMTDELALGLFEKELKARRAEYAEFAELGIQIPFSLVMVDALQRAFPCQRT</sequence>
<name>A0A4R5LRS0_9GAMM</name>
<evidence type="ECO:0000313" key="2">
    <source>
        <dbReference type="EMBL" id="TDG13540.1"/>
    </source>
</evidence>
<dbReference type="AlphaFoldDB" id="A0A4R5LRS0"/>
<dbReference type="OrthoDB" id="5737022at2"/>
<reference evidence="2 3" key="1">
    <citation type="submission" date="2019-03" db="EMBL/GenBank/DDBJ databases">
        <title>Seongchinamella monodicae gen. nov., sp. nov., a novel member of the Gammaproteobacteria isolated from a tidal mudflat of beach.</title>
        <authorList>
            <person name="Yang H.G."/>
            <person name="Kang J.W."/>
            <person name="Lee S.D."/>
        </authorList>
    </citation>
    <scope>NUCLEOTIDE SEQUENCE [LARGE SCALE GENOMIC DNA]</scope>
    <source>
        <strain evidence="2 3">GH4-78</strain>
    </source>
</reference>
<keyword evidence="1" id="KW-0732">Signal</keyword>
<accession>A0A4R5LRS0</accession>
<evidence type="ECO:0008006" key="4">
    <source>
        <dbReference type="Google" id="ProtNLM"/>
    </source>
</evidence>
<dbReference type="EMBL" id="SMSE01000002">
    <property type="protein sequence ID" value="TDG13540.1"/>
    <property type="molecule type" value="Genomic_DNA"/>
</dbReference>
<gene>
    <name evidence="2" type="ORF">E2F43_08365</name>
</gene>
<organism evidence="2 3">
    <name type="scientific">Seongchinamella unica</name>
    <dbReference type="NCBI Taxonomy" id="2547392"/>
    <lineage>
        <taxon>Bacteria</taxon>
        <taxon>Pseudomonadati</taxon>
        <taxon>Pseudomonadota</taxon>
        <taxon>Gammaproteobacteria</taxon>
        <taxon>Cellvibrionales</taxon>
        <taxon>Halieaceae</taxon>
        <taxon>Seongchinamella</taxon>
    </lineage>
</organism>
<evidence type="ECO:0000256" key="1">
    <source>
        <dbReference type="SAM" id="SignalP"/>
    </source>
</evidence>
<feature type="chain" id="PRO_5020362250" description="Rap1a immunity protein domain-containing protein" evidence="1">
    <location>
        <begin position="19"/>
        <end position="125"/>
    </location>
</feature>
<dbReference type="RefSeq" id="WP_133211613.1">
    <property type="nucleotide sequence ID" value="NZ_SMSE01000002.1"/>
</dbReference>